<dbReference type="Proteomes" id="UP000789901">
    <property type="component" value="Unassembled WGS sequence"/>
</dbReference>
<evidence type="ECO:0000256" key="2">
    <source>
        <dbReference type="ARBA" id="ARBA00023125"/>
    </source>
</evidence>
<dbReference type="Gene3D" id="1.10.10.10">
    <property type="entry name" value="Winged helix-like DNA-binding domain superfamily/Winged helix DNA-binding domain"/>
    <property type="match status" value="1"/>
</dbReference>
<dbReference type="Gene3D" id="3.40.50.300">
    <property type="entry name" value="P-loop containing nucleotide triphosphate hydrolases"/>
    <property type="match status" value="1"/>
</dbReference>
<evidence type="ECO:0000256" key="5">
    <source>
        <dbReference type="ARBA" id="ARBA00034808"/>
    </source>
</evidence>
<reference evidence="6 7" key="1">
    <citation type="submission" date="2021-06" db="EMBL/GenBank/DDBJ databases">
        <authorList>
            <person name="Kallberg Y."/>
            <person name="Tangrot J."/>
            <person name="Rosling A."/>
        </authorList>
    </citation>
    <scope>NUCLEOTIDE SEQUENCE [LARGE SCALE GENOMIC DNA]</scope>
    <source>
        <strain evidence="6 7">120-4 pot B 10/14</strain>
    </source>
</reference>
<dbReference type="PANTHER" id="PTHR13710:SF105">
    <property type="entry name" value="ATP-DEPENDENT DNA HELICASE Q1"/>
    <property type="match status" value="1"/>
</dbReference>
<protein>
    <recommendedName>
        <fullName evidence="5">DNA 3'-5' helicase</fullName>
        <ecNumber evidence="5">5.6.2.4</ecNumber>
    </recommendedName>
</protein>
<keyword evidence="7" id="KW-1185">Reference proteome</keyword>
<sequence length="950" mass="109459">EIDPELEVLPLHKQLETILLKESSPTTAGYYYYLTKDSHLKFLWSAYDDDDLQILLVTKSNYCLFGSARPYYNPKNCRSLPYLLGFIEAAMYKTSRVPVKYNILLEKKGKILPLKSIQALILEYKQLEGELDKNNINEEDLLKINIKNMIKSNKLGSMMLISTEQYLSLVLIQPCHSCNNRSFIDKALNVIAIGFWIKCKVKYKKCNAIFEHVNKTKEIHFAKAIAASGLAGGISYNAVQSALAIIGITNQISNKTYYHYQKIYFTPLRAYATSTSSELIYQEILPDYFHKPIVAFHIVEKTRFIKDNKLELTKTIHKGNFNKLSKQIEHAILIEVLNQVSSSLEEAGLHLEICIDGDLDSNQTLANVPIVSNVYTDLKYLTKNIRNSLHNHIMRWFRGCIYLVALRKVAQDSHILSKEETRNMQVEEIFRLPCGQGIVTLNQISQNEAFNCIKLGYTYLLSELREIYSGKPFENEDLHHISTIKKERSEKQKWNINKIQQCNQIQANNFTNEHKELGGFKFDKELVYYKDKAQNQLCANEFYLSFASLIIDFDITIRCISCHTFSKYAKGLCILCYIYQVFGWKSRILSSEIMKDNTCQSMSLIQRIEFIAEKIFKYTNLRSGQLEVIKSYIEERKDTLVVIKTEDRKSFCYVASAILFDGLTIVISSLKSLIQNQVLGIPYSSLLISSKETIKYESKLFDKIALEFTCLIYVTPEKLLLNKSLWKLYDHLYNIRKLQFVINEAHCIDMPDICLVIHYNFPMSMKDPISQPCNSCNNCAMHAKDKVELKDVKTEILNLLKVVEVLCENNNKPIVSLDIIDIFCLLNNTQLKSRKLKLMELFNWQKPKLLHSKFLAKLALADLVRYGFVNQTIWLEQKTSTAYLTSTIIIQDIVEDASSLVQEKTCYILPILISTKALSLFAKVELDEADEIWRTDEPGILDETGKISEL</sequence>
<proteinExistence type="inferred from homology"/>
<keyword evidence="2" id="KW-0238">DNA-binding</keyword>
<keyword evidence="3" id="KW-0413">Isomerase</keyword>
<evidence type="ECO:0000313" key="6">
    <source>
        <dbReference type="EMBL" id="CAG8768909.1"/>
    </source>
</evidence>
<name>A0ABN7VG14_GIGMA</name>
<comment type="catalytic activity">
    <reaction evidence="4">
        <text>Couples ATP hydrolysis with the unwinding of duplex DNA by translocating in the 3'-5' direction.</text>
        <dbReference type="EC" id="5.6.2.4"/>
    </reaction>
</comment>
<dbReference type="InterPro" id="IPR036388">
    <property type="entry name" value="WH-like_DNA-bd_sf"/>
</dbReference>
<accession>A0ABN7VG14</accession>
<feature type="non-terminal residue" evidence="6">
    <location>
        <position position="1"/>
    </location>
</feature>
<dbReference type="PANTHER" id="PTHR13710">
    <property type="entry name" value="DNA HELICASE RECQ FAMILY MEMBER"/>
    <property type="match status" value="1"/>
</dbReference>
<evidence type="ECO:0000313" key="7">
    <source>
        <dbReference type="Proteomes" id="UP000789901"/>
    </source>
</evidence>
<comment type="caution">
    <text evidence="6">The sequence shown here is derived from an EMBL/GenBank/DDBJ whole genome shotgun (WGS) entry which is preliminary data.</text>
</comment>
<evidence type="ECO:0000256" key="1">
    <source>
        <dbReference type="ARBA" id="ARBA00005446"/>
    </source>
</evidence>
<evidence type="ECO:0000256" key="4">
    <source>
        <dbReference type="ARBA" id="ARBA00034617"/>
    </source>
</evidence>
<dbReference type="InterPro" id="IPR027417">
    <property type="entry name" value="P-loop_NTPase"/>
</dbReference>
<comment type="similarity">
    <text evidence="1">Belongs to the helicase family. RecQ subfamily.</text>
</comment>
<evidence type="ECO:0000256" key="3">
    <source>
        <dbReference type="ARBA" id="ARBA00023235"/>
    </source>
</evidence>
<organism evidence="6 7">
    <name type="scientific">Gigaspora margarita</name>
    <dbReference type="NCBI Taxonomy" id="4874"/>
    <lineage>
        <taxon>Eukaryota</taxon>
        <taxon>Fungi</taxon>
        <taxon>Fungi incertae sedis</taxon>
        <taxon>Mucoromycota</taxon>
        <taxon>Glomeromycotina</taxon>
        <taxon>Glomeromycetes</taxon>
        <taxon>Diversisporales</taxon>
        <taxon>Gigasporaceae</taxon>
        <taxon>Gigaspora</taxon>
    </lineage>
</organism>
<feature type="non-terminal residue" evidence="6">
    <location>
        <position position="950"/>
    </location>
</feature>
<dbReference type="SUPFAM" id="SSF52540">
    <property type="entry name" value="P-loop containing nucleoside triphosphate hydrolases"/>
    <property type="match status" value="1"/>
</dbReference>
<dbReference type="EMBL" id="CAJVQB010014517">
    <property type="protein sequence ID" value="CAG8768909.1"/>
    <property type="molecule type" value="Genomic_DNA"/>
</dbReference>
<dbReference type="EC" id="5.6.2.4" evidence="5"/>
<gene>
    <name evidence="6" type="ORF">GMARGA_LOCUS18307</name>
</gene>